<evidence type="ECO:0000256" key="4">
    <source>
        <dbReference type="ARBA" id="ARBA00022840"/>
    </source>
</evidence>
<dbReference type="EMBL" id="PEZX01000010">
    <property type="protein sequence ID" value="PIS07206.1"/>
    <property type="molecule type" value="Genomic_DNA"/>
</dbReference>
<dbReference type="PANTHER" id="PTHR43445:SF3">
    <property type="entry name" value="UDP-N-ACETYLMURAMATE--L-ALANINE LIGASE"/>
    <property type="match status" value="1"/>
</dbReference>
<evidence type="ECO:0000256" key="6">
    <source>
        <dbReference type="ARBA" id="ARBA00022984"/>
    </source>
</evidence>
<dbReference type="Proteomes" id="UP000231162">
    <property type="component" value="Unassembled WGS sequence"/>
</dbReference>
<name>A0A2M6R9P1_9BACT</name>
<dbReference type="GO" id="GO:0008360">
    <property type="term" value="P:regulation of cell shape"/>
    <property type="evidence" value="ECO:0007669"/>
    <property type="project" value="UniProtKB-KW"/>
</dbReference>
<dbReference type="GO" id="GO:0016881">
    <property type="term" value="F:acid-amino acid ligase activity"/>
    <property type="evidence" value="ECO:0007669"/>
    <property type="project" value="InterPro"/>
</dbReference>
<evidence type="ECO:0000256" key="3">
    <source>
        <dbReference type="ARBA" id="ARBA00022741"/>
    </source>
</evidence>
<protein>
    <recommendedName>
        <fullName evidence="14">UDP-N-acetylmuramate--L-alanine ligase</fullName>
    </recommendedName>
</protein>
<dbReference type="Gene3D" id="3.90.190.20">
    <property type="entry name" value="Mur ligase, C-terminal domain"/>
    <property type="match status" value="1"/>
</dbReference>
<dbReference type="InterPro" id="IPR036615">
    <property type="entry name" value="Mur_ligase_C_dom_sf"/>
</dbReference>
<dbReference type="GO" id="GO:0009252">
    <property type="term" value="P:peptidoglycan biosynthetic process"/>
    <property type="evidence" value="ECO:0007669"/>
    <property type="project" value="UniProtKB-KW"/>
</dbReference>
<dbReference type="Pfam" id="PF02875">
    <property type="entry name" value="Mur_ligase_C"/>
    <property type="match status" value="1"/>
</dbReference>
<dbReference type="GO" id="GO:0071555">
    <property type="term" value="P:cell wall organization"/>
    <property type="evidence" value="ECO:0007669"/>
    <property type="project" value="UniProtKB-KW"/>
</dbReference>
<proteinExistence type="predicted"/>
<feature type="domain" description="Mur ligase central" evidence="11">
    <location>
        <begin position="115"/>
        <end position="239"/>
    </location>
</feature>
<keyword evidence="8" id="KW-0961">Cell wall biogenesis/degradation</keyword>
<dbReference type="InterPro" id="IPR000713">
    <property type="entry name" value="Mur_ligase_N"/>
</dbReference>
<keyword evidence="7" id="KW-0131">Cell cycle</keyword>
<evidence type="ECO:0000256" key="1">
    <source>
        <dbReference type="ARBA" id="ARBA00022598"/>
    </source>
</evidence>
<dbReference type="InterPro" id="IPR050061">
    <property type="entry name" value="MurCDEF_pg_biosynth"/>
</dbReference>
<evidence type="ECO:0000256" key="2">
    <source>
        <dbReference type="ARBA" id="ARBA00022618"/>
    </source>
</evidence>
<sequence>MNTHNHYSHIHFVGIKGVGMAALARVAHDKSITVSGSDVADIFITDTMLADAGIVPTVGFDENDLPDGVDCVVYGAAHGGNENPQVHYALTKGIRTMTYGKAVQELFADKKIIAVAGTHGKTTTTAMLATILVTAGCDPSWVIGTGNIPSLPANGKWGKGEYAVVEADEYVDTIGGKPKFLHLNPFALIITSLDWDHPDVFPTHKLFINAFHKLMKRVDKKGIMVLRGDDKKLRILAKLFHSTVRFIVPNKPYSGIHVRVPGAYNTLNATFAARMAHEIGVAQKDILRGVEAFTGVERRLENKGSINGWAWYDDYAHHPTEIKAALHALRQLYPKDWIVVVFQSHTLSRTRALLTDFGKSFADANHVCVAPVFTSAREKNDGTPIDLAGAIAKNHTQVDSIDTPDDIWQCVKNDSIPNDTRKIIVTMGAGDIYQWLKR</sequence>
<feature type="domain" description="Mur ligase C-terminal" evidence="10">
    <location>
        <begin position="298"/>
        <end position="430"/>
    </location>
</feature>
<dbReference type="SUPFAM" id="SSF51984">
    <property type="entry name" value="MurCD N-terminal domain"/>
    <property type="match status" value="1"/>
</dbReference>
<evidence type="ECO:0000256" key="7">
    <source>
        <dbReference type="ARBA" id="ARBA00023306"/>
    </source>
</evidence>
<dbReference type="SUPFAM" id="SSF53244">
    <property type="entry name" value="MurD-like peptide ligases, peptide-binding domain"/>
    <property type="match status" value="1"/>
</dbReference>
<reference evidence="13" key="1">
    <citation type="submission" date="2017-09" db="EMBL/GenBank/DDBJ databases">
        <title>Depth-based differentiation of microbial function through sediment-hosted aquifers and enrichment of novel symbionts in the deep terrestrial subsurface.</title>
        <authorList>
            <person name="Probst A.J."/>
            <person name="Ladd B."/>
            <person name="Jarett J.K."/>
            <person name="Geller-Mcgrath D.E."/>
            <person name="Sieber C.M.K."/>
            <person name="Emerson J.B."/>
            <person name="Anantharaman K."/>
            <person name="Thomas B.C."/>
            <person name="Malmstrom R."/>
            <person name="Stieglmeier M."/>
            <person name="Klingl A."/>
            <person name="Woyke T."/>
            <person name="Ryan C.M."/>
            <person name="Banfield J.F."/>
        </authorList>
    </citation>
    <scope>NUCLEOTIDE SEQUENCE [LARGE SCALE GENOMIC DNA]</scope>
</reference>
<evidence type="ECO:0000259" key="11">
    <source>
        <dbReference type="Pfam" id="PF08245"/>
    </source>
</evidence>
<feature type="domain" description="Mur ligase N-terminal catalytic" evidence="9">
    <location>
        <begin position="9"/>
        <end position="110"/>
    </location>
</feature>
<dbReference type="Gene3D" id="3.40.50.720">
    <property type="entry name" value="NAD(P)-binding Rossmann-like Domain"/>
    <property type="match status" value="1"/>
</dbReference>
<dbReference type="GO" id="GO:0051301">
    <property type="term" value="P:cell division"/>
    <property type="evidence" value="ECO:0007669"/>
    <property type="project" value="UniProtKB-KW"/>
</dbReference>
<accession>A0A2M6R9P1</accession>
<keyword evidence="3" id="KW-0547">Nucleotide-binding</keyword>
<dbReference type="SUPFAM" id="SSF53623">
    <property type="entry name" value="MurD-like peptide ligases, catalytic domain"/>
    <property type="match status" value="1"/>
</dbReference>
<dbReference type="AlphaFoldDB" id="A0A2M6R9P1"/>
<keyword evidence="6" id="KW-0573">Peptidoglycan synthesis</keyword>
<evidence type="ECO:0000259" key="10">
    <source>
        <dbReference type="Pfam" id="PF02875"/>
    </source>
</evidence>
<evidence type="ECO:0000259" key="9">
    <source>
        <dbReference type="Pfam" id="PF01225"/>
    </source>
</evidence>
<dbReference type="Pfam" id="PF08245">
    <property type="entry name" value="Mur_ligase_M"/>
    <property type="match status" value="1"/>
</dbReference>
<evidence type="ECO:0000313" key="13">
    <source>
        <dbReference type="Proteomes" id="UP000231162"/>
    </source>
</evidence>
<evidence type="ECO:0000313" key="12">
    <source>
        <dbReference type="EMBL" id="PIS07206.1"/>
    </source>
</evidence>
<dbReference type="InterPro" id="IPR013221">
    <property type="entry name" value="Mur_ligase_cen"/>
</dbReference>
<dbReference type="GO" id="GO:0005524">
    <property type="term" value="F:ATP binding"/>
    <property type="evidence" value="ECO:0007669"/>
    <property type="project" value="UniProtKB-KW"/>
</dbReference>
<keyword evidence="1" id="KW-0436">Ligase</keyword>
<dbReference type="InterPro" id="IPR004101">
    <property type="entry name" value="Mur_ligase_C"/>
</dbReference>
<evidence type="ECO:0000256" key="8">
    <source>
        <dbReference type="ARBA" id="ARBA00023316"/>
    </source>
</evidence>
<keyword evidence="4" id="KW-0067">ATP-binding</keyword>
<dbReference type="Pfam" id="PF01225">
    <property type="entry name" value="Mur_ligase"/>
    <property type="match status" value="1"/>
</dbReference>
<dbReference type="Gene3D" id="3.40.1190.10">
    <property type="entry name" value="Mur-like, catalytic domain"/>
    <property type="match status" value="1"/>
</dbReference>
<organism evidence="12 13">
    <name type="scientific">Candidatus Berkelbacteria bacterium CG10_big_fil_rev_8_21_14_0_10_43_14</name>
    <dbReference type="NCBI Taxonomy" id="1974515"/>
    <lineage>
        <taxon>Bacteria</taxon>
        <taxon>Candidatus Berkelbacteria</taxon>
    </lineage>
</organism>
<evidence type="ECO:0000256" key="5">
    <source>
        <dbReference type="ARBA" id="ARBA00022960"/>
    </source>
</evidence>
<dbReference type="PANTHER" id="PTHR43445">
    <property type="entry name" value="UDP-N-ACETYLMURAMATE--L-ALANINE LIGASE-RELATED"/>
    <property type="match status" value="1"/>
</dbReference>
<dbReference type="InterPro" id="IPR036565">
    <property type="entry name" value="Mur-like_cat_sf"/>
</dbReference>
<gene>
    <name evidence="12" type="ORF">COT79_00475</name>
</gene>
<comment type="caution">
    <text evidence="12">The sequence shown here is derived from an EMBL/GenBank/DDBJ whole genome shotgun (WGS) entry which is preliminary data.</text>
</comment>
<evidence type="ECO:0008006" key="14">
    <source>
        <dbReference type="Google" id="ProtNLM"/>
    </source>
</evidence>
<keyword evidence="2" id="KW-0132">Cell division</keyword>
<keyword evidence="5" id="KW-0133">Cell shape</keyword>